<dbReference type="PANTHER" id="PTHR47019">
    <property type="entry name" value="LIPID II FLIPPASE MURJ"/>
    <property type="match status" value="1"/>
</dbReference>
<evidence type="ECO:0000313" key="10">
    <source>
        <dbReference type="Proteomes" id="UP000660668"/>
    </source>
</evidence>
<feature type="transmembrane region" description="Helical" evidence="8">
    <location>
        <begin position="301"/>
        <end position="327"/>
    </location>
</feature>
<sequence>MPESTDTREDQEGVLTSSAVMAAGTLVSRFSGYLRSLLLAAALGNLLHADLFTIGNTVPNMLYILLAGGIFNAVLVPQLVRSMSQDPDGGEAYTNRIITLAALFLGAVSVLLVVAAPWVMGIFLSPDYDRPELAEQRDSVIAFARFCLPQVFFYGMFVLLGQVLNARRRFGPMMWAPIANNLVSIAVLVGYLVFYGPVPKADLLSAYSPAQEAWLGVGATAGIAVQLLVLVPFLKAAGVRYRPRFDFRGTGLGHTLRLGLWTVLFVIVNQVAYAVVVRLASGGTAQAVGSGGDSDATGYTVYSQAFLIVMVPHAVVTVSLATALLPLLSAQGNRGDLRALGGSLSRVLRTALAVVVPFAVLLPVVAPDLAAVLWDWGAASSTYTLYVLSLSLFGVGIVFFTVHYLVLRGFYALELTRTVFFIQCVVAATNIAAAIVLVRLTDPVHTAPALVVAYTASYVVGSLVSYLVLRRRLAAGSGQLESAVLVRFLVRVVIAAGIATFAAWGVAMTLPGRDDPSHLAAVARLALVAAADVLVFLVLARLMRLAEVTEVIDTFAGRLRRPAARR</sequence>
<reference evidence="9" key="1">
    <citation type="submission" date="2020-11" db="EMBL/GenBank/DDBJ databases">
        <title>Nocardioides cynanchi sp. nov., isolated from soil of rhizosphere of Cynanchum wilfordii.</title>
        <authorList>
            <person name="Lee J.-S."/>
            <person name="Suh M.K."/>
            <person name="Kim J.-S."/>
        </authorList>
    </citation>
    <scope>NUCLEOTIDE SEQUENCE</scope>
    <source>
        <strain evidence="9">KCTC 19276</strain>
    </source>
</reference>
<evidence type="ECO:0000256" key="5">
    <source>
        <dbReference type="ARBA" id="ARBA00022984"/>
    </source>
</evidence>
<feature type="transmembrane region" description="Helical" evidence="8">
    <location>
        <begin position="173"/>
        <end position="194"/>
    </location>
</feature>
<comment type="subcellular location">
    <subcellularLocation>
        <location evidence="1">Cell membrane</location>
        <topology evidence="1">Multi-pass membrane protein</topology>
    </subcellularLocation>
</comment>
<keyword evidence="4" id="KW-0133">Cell shape</keyword>
<feature type="transmembrane region" description="Helical" evidence="8">
    <location>
        <begin position="386"/>
        <end position="407"/>
    </location>
</feature>
<dbReference type="NCBIfam" id="TIGR01695">
    <property type="entry name" value="murJ_mviN"/>
    <property type="match status" value="1"/>
</dbReference>
<dbReference type="GO" id="GO:0009252">
    <property type="term" value="P:peptidoglycan biosynthetic process"/>
    <property type="evidence" value="ECO:0007669"/>
    <property type="project" value="UniProtKB-KW"/>
</dbReference>
<dbReference type="EMBL" id="JADKPO010000008">
    <property type="protein sequence ID" value="MBF4767611.1"/>
    <property type="molecule type" value="Genomic_DNA"/>
</dbReference>
<evidence type="ECO:0000256" key="2">
    <source>
        <dbReference type="ARBA" id="ARBA00022475"/>
    </source>
</evidence>
<dbReference type="PANTHER" id="PTHR47019:SF1">
    <property type="entry name" value="LIPID II FLIPPASE MURJ"/>
    <property type="match status" value="1"/>
</dbReference>
<feature type="transmembrane region" description="Helical" evidence="8">
    <location>
        <begin position="61"/>
        <end position="80"/>
    </location>
</feature>
<dbReference type="Proteomes" id="UP000660668">
    <property type="component" value="Unassembled WGS sequence"/>
</dbReference>
<evidence type="ECO:0000256" key="1">
    <source>
        <dbReference type="ARBA" id="ARBA00004651"/>
    </source>
</evidence>
<feature type="transmembrane region" description="Helical" evidence="8">
    <location>
        <begin position="214"/>
        <end position="237"/>
    </location>
</feature>
<keyword evidence="7 8" id="KW-0472">Membrane</keyword>
<dbReference type="InterPro" id="IPR051050">
    <property type="entry name" value="Lipid_II_flippase_MurJ/MviN"/>
</dbReference>
<accession>A0A930VL43</accession>
<dbReference type="Pfam" id="PF03023">
    <property type="entry name" value="MurJ"/>
    <property type="match status" value="1"/>
</dbReference>
<feature type="transmembrane region" description="Helical" evidence="8">
    <location>
        <begin position="488"/>
        <end position="507"/>
    </location>
</feature>
<dbReference type="GO" id="GO:0005886">
    <property type="term" value="C:plasma membrane"/>
    <property type="evidence" value="ECO:0007669"/>
    <property type="project" value="UniProtKB-SubCell"/>
</dbReference>
<evidence type="ECO:0000256" key="3">
    <source>
        <dbReference type="ARBA" id="ARBA00022692"/>
    </source>
</evidence>
<evidence type="ECO:0000313" key="9">
    <source>
        <dbReference type="EMBL" id="MBF4767611.1"/>
    </source>
</evidence>
<dbReference type="RefSeq" id="WP_194695765.1">
    <property type="nucleotide sequence ID" value="NZ_JADKPO010000008.1"/>
</dbReference>
<feature type="transmembrane region" description="Helical" evidence="8">
    <location>
        <begin position="519"/>
        <end position="540"/>
    </location>
</feature>
<keyword evidence="6 8" id="KW-1133">Transmembrane helix</keyword>
<dbReference type="GO" id="GO:0034204">
    <property type="term" value="P:lipid translocation"/>
    <property type="evidence" value="ECO:0007669"/>
    <property type="project" value="TreeGrafter"/>
</dbReference>
<feature type="transmembrane region" description="Helical" evidence="8">
    <location>
        <begin position="447"/>
        <end position="468"/>
    </location>
</feature>
<feature type="transmembrane region" description="Helical" evidence="8">
    <location>
        <begin position="419"/>
        <end position="441"/>
    </location>
</feature>
<dbReference type="PRINTS" id="PR01806">
    <property type="entry name" value="VIRFACTRMVIN"/>
</dbReference>
<feature type="transmembrane region" description="Helical" evidence="8">
    <location>
        <begin position="140"/>
        <end position="161"/>
    </location>
</feature>
<evidence type="ECO:0000256" key="8">
    <source>
        <dbReference type="SAM" id="Phobius"/>
    </source>
</evidence>
<gene>
    <name evidence="9" type="primary">murJ</name>
    <name evidence="9" type="ORF">ISU10_07520</name>
</gene>
<evidence type="ECO:0000256" key="6">
    <source>
        <dbReference type="ARBA" id="ARBA00022989"/>
    </source>
</evidence>
<dbReference type="CDD" id="cd13123">
    <property type="entry name" value="MATE_MurJ_like"/>
    <property type="match status" value="1"/>
</dbReference>
<feature type="transmembrane region" description="Helical" evidence="8">
    <location>
        <begin position="100"/>
        <end position="120"/>
    </location>
</feature>
<keyword evidence="5" id="KW-0573">Peptidoglycan synthesis</keyword>
<dbReference type="GO" id="GO:0008360">
    <property type="term" value="P:regulation of cell shape"/>
    <property type="evidence" value="ECO:0007669"/>
    <property type="project" value="UniProtKB-KW"/>
</dbReference>
<protein>
    <submittedName>
        <fullName evidence="9">Murein biosynthesis integral membrane protein MurJ</fullName>
    </submittedName>
</protein>
<organism evidence="9 10">
    <name type="scientific">Nocardioides agariphilus</name>
    <dbReference type="NCBI Taxonomy" id="433664"/>
    <lineage>
        <taxon>Bacteria</taxon>
        <taxon>Bacillati</taxon>
        <taxon>Actinomycetota</taxon>
        <taxon>Actinomycetes</taxon>
        <taxon>Propionibacteriales</taxon>
        <taxon>Nocardioidaceae</taxon>
        <taxon>Nocardioides</taxon>
    </lineage>
</organism>
<proteinExistence type="predicted"/>
<evidence type="ECO:0000256" key="7">
    <source>
        <dbReference type="ARBA" id="ARBA00023136"/>
    </source>
</evidence>
<keyword evidence="10" id="KW-1185">Reference proteome</keyword>
<feature type="transmembrane region" description="Helical" evidence="8">
    <location>
        <begin position="347"/>
        <end position="366"/>
    </location>
</feature>
<keyword evidence="2" id="KW-1003">Cell membrane</keyword>
<name>A0A930VL43_9ACTN</name>
<dbReference type="AlphaFoldDB" id="A0A930VL43"/>
<dbReference type="GO" id="GO:0015648">
    <property type="term" value="F:lipid-linked peptidoglycan transporter activity"/>
    <property type="evidence" value="ECO:0007669"/>
    <property type="project" value="TreeGrafter"/>
</dbReference>
<dbReference type="InterPro" id="IPR004268">
    <property type="entry name" value="MurJ"/>
</dbReference>
<evidence type="ECO:0000256" key="4">
    <source>
        <dbReference type="ARBA" id="ARBA00022960"/>
    </source>
</evidence>
<feature type="transmembrane region" description="Helical" evidence="8">
    <location>
        <begin position="258"/>
        <end position="281"/>
    </location>
</feature>
<comment type="caution">
    <text evidence="9">The sequence shown here is derived from an EMBL/GenBank/DDBJ whole genome shotgun (WGS) entry which is preliminary data.</text>
</comment>
<keyword evidence="3 8" id="KW-0812">Transmembrane</keyword>